<gene>
    <name evidence="2" type="ORF">NSCI0253_LOCUS11455</name>
</gene>
<dbReference type="AlphaFoldDB" id="A0A7S0ZZM4"/>
<name>A0A7S0ZZM4_NOCSC</name>
<proteinExistence type="predicted"/>
<sequence length="527" mass="56324">MEALSRSTEGLEHITEALANSTEGLEQKTVGISRGVESSEASLRQCLSGLHASGVAMKKLETTEVHAMHELSEKVSDCWRASNDKSGWQSEAAQMGAELRATIGTGLRGMQQEVAQVVAQCRAASSEHSEAVSEVSARCGRVAADLSTLQKQALFHEWRVAKCMQRLQYLSMNNDAGVFLDSSEFELGSLGSLTLRLYPHGLRGGDRQCAVGLHAAPVDGLSSAPAHVHLAIMGLSRQAVMRSEEDGSTLWMANSFGNLDDHLGDKEDIIITVTVPSSQWMTVSKTAKPASQRGPESTPRPMGLSRADTPKRQTPTPTVTPSPLVSPKSPPMSDARSTEETAMQANPFVTERRGEPVTQKSSAVDGAAEGVQSAGVPESSRPRLNPQPRGVPESAAGTTSWRQARPRPRNEAIPDSGWRQACAGGSDSSIPGSGLKLKPSTSLNPVSPPCLQSRETRPHVDVTSGWRQACAAGGAWPEETKRAWEKQADLETPFRSSPLPERRRPFSGSTASGPRAEGPASTNPFDE</sequence>
<evidence type="ECO:0000256" key="1">
    <source>
        <dbReference type="SAM" id="MobiDB-lite"/>
    </source>
</evidence>
<dbReference type="EMBL" id="HBFQ01016494">
    <property type="protein sequence ID" value="CAD8837107.1"/>
    <property type="molecule type" value="Transcribed_RNA"/>
</dbReference>
<reference evidence="2" key="1">
    <citation type="submission" date="2021-01" db="EMBL/GenBank/DDBJ databases">
        <authorList>
            <person name="Corre E."/>
            <person name="Pelletier E."/>
            <person name="Niang G."/>
            <person name="Scheremetjew M."/>
            <person name="Finn R."/>
            <person name="Kale V."/>
            <person name="Holt S."/>
            <person name="Cochrane G."/>
            <person name="Meng A."/>
            <person name="Brown T."/>
            <person name="Cohen L."/>
        </authorList>
    </citation>
    <scope>NUCLEOTIDE SEQUENCE</scope>
</reference>
<feature type="compositionally biased region" description="Basic and acidic residues" evidence="1">
    <location>
        <begin position="478"/>
        <end position="489"/>
    </location>
</feature>
<protein>
    <submittedName>
        <fullName evidence="2">Uncharacterized protein</fullName>
    </submittedName>
</protein>
<organism evidence="2">
    <name type="scientific">Noctiluca scintillans</name>
    <name type="common">Sea sparkle</name>
    <name type="synonym">Red tide dinoflagellate</name>
    <dbReference type="NCBI Taxonomy" id="2966"/>
    <lineage>
        <taxon>Eukaryota</taxon>
        <taxon>Sar</taxon>
        <taxon>Alveolata</taxon>
        <taxon>Dinophyceae</taxon>
        <taxon>Noctilucales</taxon>
        <taxon>Noctilucaceae</taxon>
        <taxon>Noctiluca</taxon>
    </lineage>
</organism>
<evidence type="ECO:0000313" key="2">
    <source>
        <dbReference type="EMBL" id="CAD8837107.1"/>
    </source>
</evidence>
<feature type="compositionally biased region" description="Low complexity" evidence="1">
    <location>
        <begin position="314"/>
        <end position="333"/>
    </location>
</feature>
<feature type="region of interest" description="Disordered" evidence="1">
    <location>
        <begin position="282"/>
        <end position="527"/>
    </location>
</feature>
<accession>A0A7S0ZZM4</accession>